<reference evidence="1" key="1">
    <citation type="submission" date="2015-07" db="EMBL/GenBank/DDBJ databases">
        <title>MeaNS - Measles Nucleotide Surveillance Program.</title>
        <authorList>
            <person name="Tran T."/>
            <person name="Druce J."/>
        </authorList>
    </citation>
    <scope>NUCLEOTIDE SEQUENCE</scope>
    <source>
        <strain evidence="1">UCB-OBI-ISO-001</strain>
        <tissue evidence="1">Gonad</tissue>
    </source>
</reference>
<protein>
    <submittedName>
        <fullName evidence="1">Uncharacterized protein</fullName>
    </submittedName>
</protein>
<evidence type="ECO:0000313" key="1">
    <source>
        <dbReference type="EMBL" id="KOF67042.1"/>
    </source>
</evidence>
<name>A0A0L8FQW2_OCTBM</name>
<proteinExistence type="predicted"/>
<dbReference type="EMBL" id="KQ427464">
    <property type="protein sequence ID" value="KOF67042.1"/>
    <property type="molecule type" value="Genomic_DNA"/>
</dbReference>
<dbReference type="AlphaFoldDB" id="A0A0L8FQW2"/>
<organism evidence="1">
    <name type="scientific">Octopus bimaculoides</name>
    <name type="common">California two-spotted octopus</name>
    <dbReference type="NCBI Taxonomy" id="37653"/>
    <lineage>
        <taxon>Eukaryota</taxon>
        <taxon>Metazoa</taxon>
        <taxon>Spiralia</taxon>
        <taxon>Lophotrochozoa</taxon>
        <taxon>Mollusca</taxon>
        <taxon>Cephalopoda</taxon>
        <taxon>Coleoidea</taxon>
        <taxon>Octopodiformes</taxon>
        <taxon>Octopoda</taxon>
        <taxon>Incirrata</taxon>
        <taxon>Octopodidae</taxon>
        <taxon>Octopus</taxon>
    </lineage>
</organism>
<sequence>MSIVLSDHNSEGIEIIARHCFLSMSGVHSNIHPSSSLEHEKFLQDIIELISLKVCKLISRLAFQE</sequence>
<gene>
    <name evidence="1" type="ORF">OCBIM_22010653mg</name>
</gene>
<accession>A0A0L8FQW2</accession>